<dbReference type="SUPFAM" id="SSF51445">
    <property type="entry name" value="(Trans)glycosidases"/>
    <property type="match status" value="1"/>
</dbReference>
<dbReference type="AlphaFoldDB" id="A2DC83"/>
<evidence type="ECO:0000259" key="6">
    <source>
        <dbReference type="Pfam" id="PF13802"/>
    </source>
</evidence>
<sequence>MRFCRENLWNVTENTFSLAEAKYSNQIFSAKILNNNQDTQNVLKISKLHDNGFRFFVELPDEKSKYRYDIFHDDLIVNKSKFTDLDDISYSTDHSGNHFLKYDDFTIQISPNPLSISMKKGVMNYIDIFSKDPFFVVEDGSSVPDEVWQDKTEKIPHGKTSVGISFTFDSSAQLSGLSIDNMTLDIEDTKETRRFARDANLILQYSFVPFLFARGHKLEYVPAVFWMNPSDTFYSVQTKSIYRNVRLLSEGGYIDFVVFIANFTELFKQYTDLTGRPNLPPGWALGYHQSKWGYKNQTEVEEVMQNFTISNIPYDGFWLDIDHLDHQTPLTMSSEWFDNSSKLFNKFKNTKRGLIRITDPHMKVDADYAPYNECVEKGFLIQYNNSEFQDWCWPGNSAWPDFLRSDVRDWWSSKFTSDFGYPENIYAWNDMNEPSTWTSIDNTLPKDSLHLNNTIENREIHSIYGLSMTAGTFKGFMTNRPNKRPFVLTRSYFAGSQKFAWHWSGDNYPTWSAYRQSIDSLLTTNINGMFFSGSDLGGFMENTTDELLLKWFQLGSLLYPLYREHSHTDTVHREPYLFNNTDLDMYKSLKKAISDRYSFIPFFYTAMEETVRTGIPFARPLWFEFPKEVFEKNTAKYQPLVGGRMMICPVLEENQTEIEVVKPPGRWFNLRNGKELTEDTKFDVNKYDDIFVFIREGTITANYSSIGMSVHETVDNEITLIISVDEDMNSQGTLYFDDMETFDYKENKFLRVNMSFHPNEMNIEVSGDYKKEVICNKIIIYGLKHAPYFSIDDSKVLFDGVVCYISELKLNIGENHNFKVDNNSKVILISTVTTAVILIIILIVIIVVFTRRKQGPTTVNSMNDLMDEKVSKQN</sequence>
<keyword evidence="4" id="KW-0812">Transmembrane</keyword>
<feature type="domain" description="Glycoside hydrolase family 31 TIM barrel" evidence="5">
    <location>
        <begin position="277"/>
        <end position="606"/>
    </location>
</feature>
<evidence type="ECO:0000313" key="9">
    <source>
        <dbReference type="Proteomes" id="UP000001542"/>
    </source>
</evidence>
<dbReference type="eggNOG" id="KOG1066">
    <property type="taxonomic scope" value="Eukaryota"/>
</dbReference>
<dbReference type="Pfam" id="PF13802">
    <property type="entry name" value="Gal_mutarotas_2"/>
    <property type="match status" value="1"/>
</dbReference>
<keyword evidence="3 8" id="KW-0378">Hydrolase</keyword>
<evidence type="ECO:0000256" key="4">
    <source>
        <dbReference type="SAM" id="Phobius"/>
    </source>
</evidence>
<dbReference type="SMR" id="A2DC83"/>
<dbReference type="CDD" id="cd14752">
    <property type="entry name" value="GH31_N"/>
    <property type="match status" value="1"/>
</dbReference>
<reference evidence="8" key="1">
    <citation type="submission" date="2006-10" db="EMBL/GenBank/DDBJ databases">
        <authorList>
            <person name="Amadeo P."/>
            <person name="Zhao Q."/>
            <person name="Wortman J."/>
            <person name="Fraser-Liggett C."/>
            <person name="Carlton J."/>
        </authorList>
    </citation>
    <scope>NUCLEOTIDE SEQUENCE</scope>
    <source>
        <strain evidence="8">G3</strain>
    </source>
</reference>
<feature type="domain" description="Glycoside hydrolase family 31 N-terminal" evidence="6">
    <location>
        <begin position="43"/>
        <end position="233"/>
    </location>
</feature>
<dbReference type="VEuPathDB" id="TrichDB:TVAGG3_0262360"/>
<dbReference type="InterPro" id="IPR017853">
    <property type="entry name" value="GH"/>
</dbReference>
<evidence type="ECO:0000256" key="1">
    <source>
        <dbReference type="ARBA" id="ARBA00007806"/>
    </source>
</evidence>
<dbReference type="Pfam" id="PF01055">
    <property type="entry name" value="Glyco_hydro_31_2nd"/>
    <property type="match status" value="1"/>
</dbReference>
<accession>A2DC83</accession>
<keyword evidence="3" id="KW-0326">Glycosidase</keyword>
<dbReference type="Pfam" id="PF21365">
    <property type="entry name" value="Glyco_hydro_31_3rd"/>
    <property type="match status" value="1"/>
</dbReference>
<dbReference type="InterPro" id="IPR048395">
    <property type="entry name" value="Glyco_hydro_31_C"/>
</dbReference>
<dbReference type="Gene3D" id="3.20.20.80">
    <property type="entry name" value="Glycosidases"/>
    <property type="match status" value="2"/>
</dbReference>
<dbReference type="InterPro" id="IPR025887">
    <property type="entry name" value="Glyco_hydro_31_N_dom"/>
</dbReference>
<feature type="transmembrane region" description="Helical" evidence="4">
    <location>
        <begin position="826"/>
        <end position="849"/>
    </location>
</feature>
<gene>
    <name evidence="8" type="ORF">TVAG_457600</name>
</gene>
<comment type="similarity">
    <text evidence="1 3">Belongs to the glycosyl hydrolase 31 family.</text>
</comment>
<proteinExistence type="inferred from homology"/>
<dbReference type="InterPro" id="IPR013780">
    <property type="entry name" value="Glyco_hydro_b"/>
</dbReference>
<dbReference type="KEGG" id="tva:5467678"/>
<dbReference type="GO" id="GO:0004553">
    <property type="term" value="F:hydrolase activity, hydrolyzing O-glycosyl compounds"/>
    <property type="evidence" value="ECO:0000318"/>
    <property type="project" value="GO_Central"/>
</dbReference>
<protein>
    <recommendedName>
        <fullName evidence="2">Maltase</fullName>
    </recommendedName>
</protein>
<dbReference type="PANTHER" id="PTHR22762:SF133">
    <property type="entry name" value="P-TYPE DOMAIN-CONTAINING PROTEIN"/>
    <property type="match status" value="1"/>
</dbReference>
<keyword evidence="9" id="KW-1185">Reference proteome</keyword>
<dbReference type="VEuPathDB" id="TrichDB:TVAG_457600"/>
<dbReference type="GO" id="GO:0005975">
    <property type="term" value="P:carbohydrate metabolic process"/>
    <property type="evidence" value="ECO:0007669"/>
    <property type="project" value="InterPro"/>
</dbReference>
<dbReference type="OMA" id="PENIYAW"/>
<reference evidence="8" key="2">
    <citation type="journal article" date="2007" name="Science">
        <title>Draft genome sequence of the sexually transmitted pathogen Trichomonas vaginalis.</title>
        <authorList>
            <person name="Carlton J.M."/>
            <person name="Hirt R.P."/>
            <person name="Silva J.C."/>
            <person name="Delcher A.L."/>
            <person name="Schatz M."/>
            <person name="Zhao Q."/>
            <person name="Wortman J.R."/>
            <person name="Bidwell S.L."/>
            <person name="Alsmark U.C.M."/>
            <person name="Besteiro S."/>
            <person name="Sicheritz-Ponten T."/>
            <person name="Noel C.J."/>
            <person name="Dacks J.B."/>
            <person name="Foster P.G."/>
            <person name="Simillion C."/>
            <person name="Van de Peer Y."/>
            <person name="Miranda-Saavedra D."/>
            <person name="Barton G.J."/>
            <person name="Westrop G.D."/>
            <person name="Mueller S."/>
            <person name="Dessi D."/>
            <person name="Fiori P.L."/>
            <person name="Ren Q."/>
            <person name="Paulsen I."/>
            <person name="Zhang H."/>
            <person name="Bastida-Corcuera F.D."/>
            <person name="Simoes-Barbosa A."/>
            <person name="Brown M.T."/>
            <person name="Hayes R.D."/>
            <person name="Mukherjee M."/>
            <person name="Okumura C.Y."/>
            <person name="Schneider R."/>
            <person name="Smith A.J."/>
            <person name="Vanacova S."/>
            <person name="Villalvazo M."/>
            <person name="Haas B.J."/>
            <person name="Pertea M."/>
            <person name="Feldblyum T.V."/>
            <person name="Utterback T.R."/>
            <person name="Shu C.L."/>
            <person name="Osoegawa K."/>
            <person name="de Jong P.J."/>
            <person name="Hrdy I."/>
            <person name="Horvathova L."/>
            <person name="Zubacova Z."/>
            <person name="Dolezal P."/>
            <person name="Malik S.B."/>
            <person name="Logsdon J.M. Jr."/>
            <person name="Henze K."/>
            <person name="Gupta A."/>
            <person name="Wang C.C."/>
            <person name="Dunne R.L."/>
            <person name="Upcroft J.A."/>
            <person name="Upcroft P."/>
            <person name="White O."/>
            <person name="Salzberg S.L."/>
            <person name="Tang P."/>
            <person name="Chiu C.-H."/>
            <person name="Lee Y.-S."/>
            <person name="Embley T.M."/>
            <person name="Coombs G.H."/>
            <person name="Mottram J.C."/>
            <person name="Tachezy J."/>
            <person name="Fraser-Liggett C.M."/>
            <person name="Johnson P.J."/>
        </authorList>
    </citation>
    <scope>NUCLEOTIDE SEQUENCE [LARGE SCALE GENOMIC DNA]</scope>
    <source>
        <strain evidence="8">G3</strain>
    </source>
</reference>
<dbReference type="OrthoDB" id="5839090at2759"/>
<dbReference type="SUPFAM" id="SSF51011">
    <property type="entry name" value="Glycosyl hydrolase domain"/>
    <property type="match status" value="1"/>
</dbReference>
<feature type="domain" description="Glycosyl hydrolase family 31 C-terminal" evidence="7">
    <location>
        <begin position="614"/>
        <end position="699"/>
    </location>
</feature>
<organism evidence="8 9">
    <name type="scientific">Trichomonas vaginalis (strain ATCC PRA-98 / G3)</name>
    <dbReference type="NCBI Taxonomy" id="412133"/>
    <lineage>
        <taxon>Eukaryota</taxon>
        <taxon>Metamonada</taxon>
        <taxon>Parabasalia</taxon>
        <taxon>Trichomonadida</taxon>
        <taxon>Trichomonadidae</taxon>
        <taxon>Trichomonas</taxon>
    </lineage>
</organism>
<keyword evidence="4" id="KW-1133">Transmembrane helix</keyword>
<dbReference type="STRING" id="5722.A2DC83"/>
<evidence type="ECO:0000313" key="8">
    <source>
        <dbReference type="EMBL" id="EAY22124.1"/>
    </source>
</evidence>
<dbReference type="RefSeq" id="XP_001583110.1">
    <property type="nucleotide sequence ID" value="XM_001583060.1"/>
</dbReference>
<evidence type="ECO:0000256" key="2">
    <source>
        <dbReference type="ARBA" id="ARBA00041343"/>
    </source>
</evidence>
<dbReference type="Proteomes" id="UP000001542">
    <property type="component" value="Unassembled WGS sequence"/>
</dbReference>
<dbReference type="InParanoid" id="A2DC83"/>
<evidence type="ECO:0000259" key="7">
    <source>
        <dbReference type="Pfam" id="PF21365"/>
    </source>
</evidence>
<dbReference type="InterPro" id="IPR000322">
    <property type="entry name" value="Glyco_hydro_31_TIM"/>
</dbReference>
<dbReference type="Gene3D" id="2.60.40.1760">
    <property type="entry name" value="glycosyl hydrolase (family 31)"/>
    <property type="match status" value="1"/>
</dbReference>
<name>A2DC83_TRIV3</name>
<dbReference type="EMBL" id="DS113186">
    <property type="protein sequence ID" value="EAY22124.1"/>
    <property type="molecule type" value="Genomic_DNA"/>
</dbReference>
<evidence type="ECO:0000259" key="5">
    <source>
        <dbReference type="Pfam" id="PF01055"/>
    </source>
</evidence>
<dbReference type="Gene3D" id="2.60.40.1180">
    <property type="entry name" value="Golgi alpha-mannosidase II"/>
    <property type="match status" value="2"/>
</dbReference>
<dbReference type="CDD" id="cd06603">
    <property type="entry name" value="GH31_GANC_GANAB_alpha"/>
    <property type="match status" value="1"/>
</dbReference>
<evidence type="ECO:0000256" key="3">
    <source>
        <dbReference type="RuleBase" id="RU361185"/>
    </source>
</evidence>
<dbReference type="PANTHER" id="PTHR22762">
    <property type="entry name" value="ALPHA-GLUCOSIDASE"/>
    <property type="match status" value="1"/>
</dbReference>
<keyword evidence="4" id="KW-0472">Membrane</keyword>